<feature type="transmembrane region" description="Helical" evidence="5">
    <location>
        <begin position="52"/>
        <end position="72"/>
    </location>
</feature>
<feature type="transmembrane region" description="Helical" evidence="5">
    <location>
        <begin position="374"/>
        <end position="395"/>
    </location>
</feature>
<evidence type="ECO:0000256" key="5">
    <source>
        <dbReference type="SAM" id="Phobius"/>
    </source>
</evidence>
<dbReference type="PANTHER" id="PTHR46726">
    <property type="entry name" value="TWO PORE CHANNEL 3"/>
    <property type="match status" value="1"/>
</dbReference>
<keyword evidence="2 5" id="KW-0812">Transmembrane</keyword>
<dbReference type="InParanoid" id="A0A1E7FH91"/>
<evidence type="ECO:0000256" key="3">
    <source>
        <dbReference type="ARBA" id="ARBA00022989"/>
    </source>
</evidence>
<evidence type="ECO:0000256" key="1">
    <source>
        <dbReference type="ARBA" id="ARBA00004141"/>
    </source>
</evidence>
<reference evidence="7 8" key="1">
    <citation type="submission" date="2016-09" db="EMBL/GenBank/DDBJ databases">
        <title>Extensive genetic diversity and differential bi-allelic expression allows diatom success in the polar Southern Ocean.</title>
        <authorList>
            <consortium name="DOE Joint Genome Institute"/>
            <person name="Mock T."/>
            <person name="Otillar R.P."/>
            <person name="Strauss J."/>
            <person name="Dupont C."/>
            <person name="Frickenhaus S."/>
            <person name="Maumus F."/>
            <person name="Mcmullan M."/>
            <person name="Sanges R."/>
            <person name="Schmutz J."/>
            <person name="Toseland A."/>
            <person name="Valas R."/>
            <person name="Veluchamy A."/>
            <person name="Ward B.J."/>
            <person name="Allen A."/>
            <person name="Barry K."/>
            <person name="Falciatore A."/>
            <person name="Ferrante M."/>
            <person name="Fortunato A.E."/>
            <person name="Gloeckner G."/>
            <person name="Gruber A."/>
            <person name="Hipkin R."/>
            <person name="Janech M."/>
            <person name="Kroth P."/>
            <person name="Leese F."/>
            <person name="Lindquist E."/>
            <person name="Lyon B.R."/>
            <person name="Martin J."/>
            <person name="Mayer C."/>
            <person name="Parker M."/>
            <person name="Quesneville H."/>
            <person name="Raymond J."/>
            <person name="Uhlig C."/>
            <person name="Valentin K.U."/>
            <person name="Worden A.Z."/>
            <person name="Armbrust E.V."/>
            <person name="Bowler C."/>
            <person name="Green B."/>
            <person name="Moulton V."/>
            <person name="Van Oosterhout C."/>
            <person name="Grigoriev I."/>
        </authorList>
    </citation>
    <scope>NUCLEOTIDE SEQUENCE [LARGE SCALE GENOMIC DNA]</scope>
    <source>
        <strain evidence="7 8">CCMP1102</strain>
    </source>
</reference>
<dbReference type="Pfam" id="PF00520">
    <property type="entry name" value="Ion_trans"/>
    <property type="match status" value="2"/>
</dbReference>
<gene>
    <name evidence="7" type="ORF">FRACYDRAFT_184553</name>
</gene>
<dbReference type="EMBL" id="KV784357">
    <property type="protein sequence ID" value="OEU17507.1"/>
    <property type="molecule type" value="Genomic_DNA"/>
</dbReference>
<evidence type="ECO:0000313" key="8">
    <source>
        <dbReference type="Proteomes" id="UP000095751"/>
    </source>
</evidence>
<comment type="subcellular location">
    <subcellularLocation>
        <location evidence="1">Membrane</location>
        <topology evidence="1">Multi-pass membrane protein</topology>
    </subcellularLocation>
</comment>
<dbReference type="InterPro" id="IPR005821">
    <property type="entry name" value="Ion_trans_dom"/>
</dbReference>
<dbReference type="GO" id="GO:0005216">
    <property type="term" value="F:monoatomic ion channel activity"/>
    <property type="evidence" value="ECO:0007669"/>
    <property type="project" value="InterPro"/>
</dbReference>
<keyword evidence="3 5" id="KW-1133">Transmembrane helix</keyword>
<accession>A0A1E7FH91</accession>
<feature type="domain" description="Ion transport" evidence="6">
    <location>
        <begin position="21"/>
        <end position="139"/>
    </location>
</feature>
<dbReference type="Gene3D" id="1.10.287.70">
    <property type="match status" value="2"/>
</dbReference>
<name>A0A1E7FH91_9STRA</name>
<dbReference type="PANTHER" id="PTHR46726:SF1">
    <property type="entry name" value="TWO-PORE CALCIUM CHANNEL 3"/>
    <property type="match status" value="1"/>
</dbReference>
<dbReference type="OrthoDB" id="43411at2759"/>
<sequence>MWWGFATDLGYNGSTSPLFCSFFKPLVFFYVSSRARESLEAIWRISQIMIRVLIIEFVLILAFAAVACRMFGNEYESFQDITSSWYSLFALSTTVNNPGIWMPIYATTPSCSIFFVTFIITCVFYYHSLVLSVVFQTYIQAVTEVHEQTTSDRDDAIRLAFLALLKDGQSDYISTTSVRKCLQIVRPHYNVLKMNALLEIVDPTNEQIIDYPTFRNKIRRALNSSVRTARTATPLAMGVEFLAVIIAVANFLYVTAVIGRTSFQHQYYFGIGITLLGLLEVAIRINPLKLQNFSPITRLNVFFDGLALIAALVSCVGIVQHAAGYGNSIQQGETFDFLHLGRAIDMIRVMRFFPIFRDIVRRSADVLPAMGGPLMLVVSVIHILVCFGMVIWGGAIDVETLMKNTELTPFYCLNNFNSYREGLITMFNIAVVNDWHAIAAVFLYADRNSSAIIVHSFFIFAICIMVYIMVNVLTAFFVESFVTKTTDAADDNQGEEMVVRKTKKFRIQNSENTNVRRVRSSELFSSTNFDSVEDEDNDDENYLLDHQDRSVNSTASSTVSSFATFDIYEREGFDQIMRTVTGMSDSDQEAFARSVCDYLERFESLTSGREKVGYMVCCQQSMNRFGNRRFQTSSRCFLTDDTLHKVVSDMHSELLALTSTRKNSFGNRCLVRTFPRIAGDPSQNLEIAATLLRYQPAATLFVSRIRSSEATSGTK</sequence>
<evidence type="ECO:0000259" key="6">
    <source>
        <dbReference type="Pfam" id="PF00520"/>
    </source>
</evidence>
<evidence type="ECO:0000313" key="7">
    <source>
        <dbReference type="EMBL" id="OEU17507.1"/>
    </source>
</evidence>
<evidence type="ECO:0000256" key="2">
    <source>
        <dbReference type="ARBA" id="ARBA00022692"/>
    </source>
</evidence>
<organism evidence="7 8">
    <name type="scientific">Fragilariopsis cylindrus CCMP1102</name>
    <dbReference type="NCBI Taxonomy" id="635003"/>
    <lineage>
        <taxon>Eukaryota</taxon>
        <taxon>Sar</taxon>
        <taxon>Stramenopiles</taxon>
        <taxon>Ochrophyta</taxon>
        <taxon>Bacillariophyta</taxon>
        <taxon>Bacillariophyceae</taxon>
        <taxon>Bacillariophycidae</taxon>
        <taxon>Bacillariales</taxon>
        <taxon>Bacillariaceae</taxon>
        <taxon>Fragilariopsis</taxon>
    </lineage>
</organism>
<dbReference type="AlphaFoldDB" id="A0A1E7FH91"/>
<feature type="transmembrane region" description="Helical" evidence="5">
    <location>
        <begin position="104"/>
        <end position="126"/>
    </location>
</feature>
<feature type="transmembrane region" description="Helical" evidence="5">
    <location>
        <begin position="457"/>
        <end position="478"/>
    </location>
</feature>
<feature type="transmembrane region" description="Helical" evidence="5">
    <location>
        <begin position="235"/>
        <end position="255"/>
    </location>
</feature>
<keyword evidence="8" id="KW-1185">Reference proteome</keyword>
<dbReference type="GO" id="GO:0016020">
    <property type="term" value="C:membrane"/>
    <property type="evidence" value="ECO:0007669"/>
    <property type="project" value="UniProtKB-SubCell"/>
</dbReference>
<protein>
    <recommendedName>
        <fullName evidence="6">Ion transport domain-containing protein</fullName>
    </recommendedName>
</protein>
<proteinExistence type="predicted"/>
<dbReference type="Proteomes" id="UP000095751">
    <property type="component" value="Unassembled WGS sequence"/>
</dbReference>
<feature type="transmembrane region" description="Helical" evidence="5">
    <location>
        <begin position="12"/>
        <end position="31"/>
    </location>
</feature>
<feature type="transmembrane region" description="Helical" evidence="5">
    <location>
        <begin position="267"/>
        <end position="287"/>
    </location>
</feature>
<feature type="domain" description="Ion transport" evidence="6">
    <location>
        <begin position="266"/>
        <end position="486"/>
    </location>
</feature>
<keyword evidence="4 5" id="KW-0472">Membrane</keyword>
<dbReference type="KEGG" id="fcy:FRACYDRAFT_184553"/>
<evidence type="ECO:0000256" key="4">
    <source>
        <dbReference type="ARBA" id="ARBA00023136"/>
    </source>
</evidence>
<feature type="transmembrane region" description="Helical" evidence="5">
    <location>
        <begin position="299"/>
        <end position="323"/>
    </location>
</feature>